<evidence type="ECO:0008006" key="3">
    <source>
        <dbReference type="Google" id="ProtNLM"/>
    </source>
</evidence>
<organism evidence="1 2">
    <name type="scientific">Stigmatella erecta</name>
    <dbReference type="NCBI Taxonomy" id="83460"/>
    <lineage>
        <taxon>Bacteria</taxon>
        <taxon>Pseudomonadati</taxon>
        <taxon>Myxococcota</taxon>
        <taxon>Myxococcia</taxon>
        <taxon>Myxococcales</taxon>
        <taxon>Cystobacterineae</taxon>
        <taxon>Archangiaceae</taxon>
        <taxon>Stigmatella</taxon>
    </lineage>
</organism>
<gene>
    <name evidence="1" type="ORF">SAMN05443639_1034</name>
</gene>
<evidence type="ECO:0000313" key="2">
    <source>
        <dbReference type="Proteomes" id="UP000199181"/>
    </source>
</evidence>
<sequence>MDPRKLFVDERLNGMCAYCYGSPDTRDHVPSRVLLDDPPPDNLPVVDACRSCNEGFSQDEEYVACLIECAVTGACDPAGVVRSKIKRTLAERPALAARLAQCRRVVDGRTIWEPDRNRVRNVLLKLARGHMAYELSLPGLSEPEVVEFMPFICMTDDDRVAFESPDEAGVSLWPEIGSRAFQRAVIGEGLMVPWDDWIVVQEGRYRYRVSQNDGNTVQMVLSEYLACRVIWP</sequence>
<reference evidence="2" key="1">
    <citation type="submission" date="2016-10" db="EMBL/GenBank/DDBJ databases">
        <authorList>
            <person name="Varghese N."/>
            <person name="Submissions S."/>
        </authorList>
    </citation>
    <scope>NUCLEOTIDE SEQUENCE [LARGE SCALE GENOMIC DNA]</scope>
    <source>
        <strain evidence="2">DSM 16858</strain>
    </source>
</reference>
<dbReference type="AlphaFoldDB" id="A0A1I0EJI9"/>
<dbReference type="Proteomes" id="UP000199181">
    <property type="component" value="Unassembled WGS sequence"/>
</dbReference>
<accession>A0A1I0EJI9</accession>
<name>A0A1I0EJI9_9BACT</name>
<evidence type="ECO:0000313" key="1">
    <source>
        <dbReference type="EMBL" id="SET45330.1"/>
    </source>
</evidence>
<dbReference type="RefSeq" id="WP_093517419.1">
    <property type="nucleotide sequence ID" value="NZ_FOIJ01000003.1"/>
</dbReference>
<proteinExistence type="predicted"/>
<keyword evidence="2" id="KW-1185">Reference proteome</keyword>
<protein>
    <recommendedName>
        <fullName evidence="3">HNH endonuclease</fullName>
    </recommendedName>
</protein>
<dbReference type="EMBL" id="FOIJ01000003">
    <property type="protein sequence ID" value="SET45330.1"/>
    <property type="molecule type" value="Genomic_DNA"/>
</dbReference>